<dbReference type="Proteomes" id="UP000257109">
    <property type="component" value="Unassembled WGS sequence"/>
</dbReference>
<dbReference type="AlphaFoldDB" id="A0A371H7I2"/>
<comment type="caution">
    <text evidence="2">The sequence shown here is derived from an EMBL/GenBank/DDBJ whole genome shotgun (WGS) entry which is preliminary data.</text>
</comment>
<feature type="region of interest" description="Disordered" evidence="1">
    <location>
        <begin position="87"/>
        <end position="131"/>
    </location>
</feature>
<evidence type="ECO:0000313" key="2">
    <source>
        <dbReference type="EMBL" id="RDX98750.1"/>
    </source>
</evidence>
<keyword evidence="3" id="KW-1185">Reference proteome</keyword>
<protein>
    <submittedName>
        <fullName evidence="2">Uncharacterized protein</fullName>
    </submittedName>
</protein>
<sequence length="131" mass="14320">MHPKFEPSDLHLTVLVHDCAKRKCTEKGSRSVKQNKRESIVTKSVIDEVVEGVTVAVVGELVVGGRKFLEALRRHAGEVAGELGVLGEDHGAASDETVDQRLLSHRRNHNRSRTNSAARFGEEARDADVTG</sequence>
<name>A0A371H7I2_MUCPR</name>
<feature type="non-terminal residue" evidence="2">
    <location>
        <position position="1"/>
    </location>
</feature>
<feature type="compositionally biased region" description="Basic and acidic residues" evidence="1">
    <location>
        <begin position="120"/>
        <end position="131"/>
    </location>
</feature>
<evidence type="ECO:0000313" key="3">
    <source>
        <dbReference type="Proteomes" id="UP000257109"/>
    </source>
</evidence>
<reference evidence="2" key="1">
    <citation type="submission" date="2018-05" db="EMBL/GenBank/DDBJ databases">
        <title>Draft genome of Mucuna pruriens seed.</title>
        <authorList>
            <person name="Nnadi N.E."/>
            <person name="Vos R."/>
            <person name="Hasami M.H."/>
            <person name="Devisetty U.K."/>
            <person name="Aguiy J.C."/>
        </authorList>
    </citation>
    <scope>NUCLEOTIDE SEQUENCE [LARGE SCALE GENOMIC DNA]</scope>
    <source>
        <strain evidence="2">JCA_2017</strain>
    </source>
</reference>
<feature type="compositionally biased region" description="Basic residues" evidence="1">
    <location>
        <begin position="103"/>
        <end position="112"/>
    </location>
</feature>
<organism evidence="2 3">
    <name type="scientific">Mucuna pruriens</name>
    <name type="common">Velvet bean</name>
    <name type="synonym">Dolichos pruriens</name>
    <dbReference type="NCBI Taxonomy" id="157652"/>
    <lineage>
        <taxon>Eukaryota</taxon>
        <taxon>Viridiplantae</taxon>
        <taxon>Streptophyta</taxon>
        <taxon>Embryophyta</taxon>
        <taxon>Tracheophyta</taxon>
        <taxon>Spermatophyta</taxon>
        <taxon>Magnoliopsida</taxon>
        <taxon>eudicotyledons</taxon>
        <taxon>Gunneridae</taxon>
        <taxon>Pentapetalae</taxon>
        <taxon>rosids</taxon>
        <taxon>fabids</taxon>
        <taxon>Fabales</taxon>
        <taxon>Fabaceae</taxon>
        <taxon>Papilionoideae</taxon>
        <taxon>50 kb inversion clade</taxon>
        <taxon>NPAAA clade</taxon>
        <taxon>indigoferoid/millettioid clade</taxon>
        <taxon>Phaseoleae</taxon>
        <taxon>Mucuna</taxon>
    </lineage>
</organism>
<dbReference type="EMBL" id="QJKJ01003384">
    <property type="protein sequence ID" value="RDX98750.1"/>
    <property type="molecule type" value="Genomic_DNA"/>
</dbReference>
<gene>
    <name evidence="2" type="ORF">CR513_18287</name>
</gene>
<accession>A0A371H7I2</accession>
<evidence type="ECO:0000256" key="1">
    <source>
        <dbReference type="SAM" id="MobiDB-lite"/>
    </source>
</evidence>
<proteinExistence type="predicted"/>